<dbReference type="RefSeq" id="WP_344913264.1">
    <property type="nucleotide sequence ID" value="NZ_BAABDL010000123.1"/>
</dbReference>
<evidence type="ECO:0000256" key="11">
    <source>
        <dbReference type="ARBA" id="ARBA00023141"/>
    </source>
</evidence>
<dbReference type="InterPro" id="IPR005256">
    <property type="entry name" value="Anth_synth_I_PabB"/>
</dbReference>
<dbReference type="Pfam" id="PF04715">
    <property type="entry name" value="Anth_synt_I_N"/>
    <property type="match status" value="1"/>
</dbReference>
<evidence type="ECO:0000256" key="12">
    <source>
        <dbReference type="ARBA" id="ARBA00023239"/>
    </source>
</evidence>
<evidence type="ECO:0000256" key="8">
    <source>
        <dbReference type="ARBA" id="ARBA00022723"/>
    </source>
</evidence>
<dbReference type="InterPro" id="IPR019999">
    <property type="entry name" value="Anth_synth_I-like"/>
</dbReference>
<feature type="domain" description="Chorismate-utilising enzyme C-terminal" evidence="16">
    <location>
        <begin position="195"/>
        <end position="448"/>
    </location>
</feature>
<reference evidence="19" key="1">
    <citation type="journal article" date="2019" name="Int. J. Syst. Evol. Microbiol.">
        <title>The Global Catalogue of Microorganisms (GCM) 10K type strain sequencing project: providing services to taxonomists for standard genome sequencing and annotation.</title>
        <authorList>
            <consortium name="The Broad Institute Genomics Platform"/>
            <consortium name="The Broad Institute Genome Sequencing Center for Infectious Disease"/>
            <person name="Wu L."/>
            <person name="Ma J."/>
        </authorList>
    </citation>
    <scope>NUCLEOTIDE SEQUENCE [LARGE SCALE GENOMIC DNA]</scope>
    <source>
        <strain evidence="19">JCM 17250</strain>
    </source>
</reference>
<evidence type="ECO:0000259" key="16">
    <source>
        <dbReference type="Pfam" id="PF00425"/>
    </source>
</evidence>
<comment type="function">
    <text evidence="13 15">Part of a heterotetrameric complex that catalyzes the two-step biosynthesis of anthranilate, an intermediate in the biosynthesis of L-tryptophan. In the first step, the glutamine-binding beta subunit (TrpG) of anthranilate synthase (AS) provides the glutamine amidotransferase activity which generates ammonia as a substrate that, along with chorismate, is used in the second step, catalyzed by the large alpha subunit of AS (TrpE) to produce anthranilate. In the absence of TrpG, TrpE can synthesize anthranilate directly from chorismate and high concentrations of ammonia.</text>
</comment>
<dbReference type="Pfam" id="PF00425">
    <property type="entry name" value="Chorismate_bind"/>
    <property type="match status" value="1"/>
</dbReference>
<keyword evidence="11 15" id="KW-0057">Aromatic amino acid biosynthesis</keyword>
<name>A0ABP7VZX3_9BACI</name>
<evidence type="ECO:0000256" key="10">
    <source>
        <dbReference type="ARBA" id="ARBA00022842"/>
    </source>
</evidence>
<dbReference type="PANTHER" id="PTHR11236:SF48">
    <property type="entry name" value="ISOCHORISMATE SYNTHASE MENF"/>
    <property type="match status" value="1"/>
</dbReference>
<comment type="similarity">
    <text evidence="3 15">Belongs to the anthranilate synthase component I family.</text>
</comment>
<dbReference type="EC" id="4.1.3.27" evidence="5 15"/>
<dbReference type="EMBL" id="BAABDL010000123">
    <property type="protein sequence ID" value="GAA4077456.1"/>
    <property type="molecule type" value="Genomic_DNA"/>
</dbReference>
<keyword evidence="7 15" id="KW-0028">Amino-acid biosynthesis</keyword>
<comment type="subunit">
    <text evidence="4 15">Heterotetramer consisting of two non-identical subunits: a beta subunit (TrpG) and a large alpha subunit (TrpE).</text>
</comment>
<organism evidence="18 19">
    <name type="scientific">Amphibacillus indicireducens</name>
    <dbReference type="NCBI Taxonomy" id="1076330"/>
    <lineage>
        <taxon>Bacteria</taxon>
        <taxon>Bacillati</taxon>
        <taxon>Bacillota</taxon>
        <taxon>Bacilli</taxon>
        <taxon>Bacillales</taxon>
        <taxon>Bacillaceae</taxon>
        <taxon>Amphibacillus</taxon>
    </lineage>
</organism>
<dbReference type="NCBIfam" id="TIGR00564">
    <property type="entry name" value="trpE_most"/>
    <property type="match status" value="1"/>
</dbReference>
<evidence type="ECO:0000256" key="9">
    <source>
        <dbReference type="ARBA" id="ARBA00022822"/>
    </source>
</evidence>
<keyword evidence="9 15" id="KW-0822">Tryptophan biosynthesis</keyword>
<dbReference type="InterPro" id="IPR005801">
    <property type="entry name" value="ADC_synthase"/>
</dbReference>
<keyword evidence="12 15" id="KW-0456">Lyase</keyword>
<dbReference type="PANTHER" id="PTHR11236">
    <property type="entry name" value="AMINOBENZOATE/ANTHRANILATE SYNTHASE"/>
    <property type="match status" value="1"/>
</dbReference>
<keyword evidence="10 15" id="KW-0460">Magnesium</keyword>
<evidence type="ECO:0000256" key="7">
    <source>
        <dbReference type="ARBA" id="ARBA00022605"/>
    </source>
</evidence>
<gene>
    <name evidence="15 18" type="primary">trpE</name>
    <name evidence="18" type="ORF">GCM10022410_22700</name>
</gene>
<dbReference type="SUPFAM" id="SSF56322">
    <property type="entry name" value="ADC synthase"/>
    <property type="match status" value="1"/>
</dbReference>
<feature type="domain" description="Anthranilate synthase component I N-terminal" evidence="17">
    <location>
        <begin position="13"/>
        <end position="148"/>
    </location>
</feature>
<evidence type="ECO:0000256" key="14">
    <source>
        <dbReference type="ARBA" id="ARBA00047683"/>
    </source>
</evidence>
<evidence type="ECO:0000259" key="17">
    <source>
        <dbReference type="Pfam" id="PF04715"/>
    </source>
</evidence>
<comment type="pathway">
    <text evidence="2 15">Amino-acid biosynthesis; L-tryptophan biosynthesis; L-tryptophan from chorismate: step 1/5.</text>
</comment>
<evidence type="ECO:0000256" key="3">
    <source>
        <dbReference type="ARBA" id="ARBA00009562"/>
    </source>
</evidence>
<evidence type="ECO:0000256" key="4">
    <source>
        <dbReference type="ARBA" id="ARBA00011575"/>
    </source>
</evidence>
<evidence type="ECO:0000313" key="18">
    <source>
        <dbReference type="EMBL" id="GAA4077456.1"/>
    </source>
</evidence>
<evidence type="ECO:0000313" key="19">
    <source>
        <dbReference type="Proteomes" id="UP001501734"/>
    </source>
</evidence>
<evidence type="ECO:0000256" key="6">
    <source>
        <dbReference type="ARBA" id="ARBA00020653"/>
    </source>
</evidence>
<dbReference type="PRINTS" id="PR00095">
    <property type="entry name" value="ANTSNTHASEI"/>
</dbReference>
<dbReference type="Gene3D" id="3.60.120.10">
    <property type="entry name" value="Anthranilate synthase"/>
    <property type="match status" value="1"/>
</dbReference>
<dbReference type="InterPro" id="IPR006805">
    <property type="entry name" value="Anth_synth_I_N"/>
</dbReference>
<sequence>MTIRYQKQVIQADTLTPISIYNRLQGEKKFMLESSSHHQDKGRYSFIGTNPFREIIGTDQQVILKNGAKIEEIEGNPLEIVKQQVPQIDLGLPFPLYGGAIGYIGYDLVRNYQSIGSLLDDEIEMPDLHLMIYQDLLIFDHQKQTLTIIALDLSGTRSELELVDVIERIKKQLNQSQVELTDQELTLDFKPSIDQPTFMSLVEEAQRYIDQGEALQVVLSQRMKSEFHDDPFQLYRRLRVMNPSPYMYYIDFSDYQIIGTSPESLLKVKGRQIITNPIAGTRPRGDTPEMDQRLAEELLADPKELAEHKMLIDLSRSDLEKVCQIETITLTKQMLIERYQHVMHIISELTGELRPELSSIDALVALLPAGTVSGAPKQRAMQIINELEQVRRGVYAGAVGYININGDLDLAIAIRTMIIKDQMAYVQAGAGIVADSKPEREYEETLNKAKSLVEAANKMN</sequence>
<proteinExistence type="inferred from homology"/>
<protein>
    <recommendedName>
        <fullName evidence="6 15">Anthranilate synthase component 1</fullName>
        <ecNumber evidence="5 15">4.1.3.27</ecNumber>
    </recommendedName>
</protein>
<dbReference type="Proteomes" id="UP001501734">
    <property type="component" value="Unassembled WGS sequence"/>
</dbReference>
<evidence type="ECO:0000256" key="2">
    <source>
        <dbReference type="ARBA" id="ARBA00004873"/>
    </source>
</evidence>
<comment type="cofactor">
    <cofactor evidence="1 15">
        <name>Mg(2+)</name>
        <dbReference type="ChEBI" id="CHEBI:18420"/>
    </cofactor>
</comment>
<evidence type="ECO:0000256" key="15">
    <source>
        <dbReference type="RuleBase" id="RU364045"/>
    </source>
</evidence>
<comment type="catalytic activity">
    <reaction evidence="14 15">
        <text>chorismate + L-glutamine = anthranilate + pyruvate + L-glutamate + H(+)</text>
        <dbReference type="Rhea" id="RHEA:21732"/>
        <dbReference type="ChEBI" id="CHEBI:15361"/>
        <dbReference type="ChEBI" id="CHEBI:15378"/>
        <dbReference type="ChEBI" id="CHEBI:16567"/>
        <dbReference type="ChEBI" id="CHEBI:29748"/>
        <dbReference type="ChEBI" id="CHEBI:29985"/>
        <dbReference type="ChEBI" id="CHEBI:58359"/>
        <dbReference type="EC" id="4.1.3.27"/>
    </reaction>
</comment>
<keyword evidence="8 15" id="KW-0479">Metal-binding</keyword>
<evidence type="ECO:0000256" key="1">
    <source>
        <dbReference type="ARBA" id="ARBA00001946"/>
    </source>
</evidence>
<comment type="caution">
    <text evidence="18">The sequence shown here is derived from an EMBL/GenBank/DDBJ whole genome shotgun (WGS) entry which is preliminary data.</text>
</comment>
<evidence type="ECO:0000256" key="5">
    <source>
        <dbReference type="ARBA" id="ARBA00012266"/>
    </source>
</evidence>
<keyword evidence="19" id="KW-1185">Reference proteome</keyword>
<dbReference type="InterPro" id="IPR015890">
    <property type="entry name" value="Chorismate_C"/>
</dbReference>
<accession>A0ABP7VZX3</accession>
<evidence type="ECO:0000256" key="13">
    <source>
        <dbReference type="ARBA" id="ARBA00025634"/>
    </source>
</evidence>